<comment type="subcellular location">
    <subcellularLocation>
        <location evidence="1">Membrane</location>
        <topology evidence="1">Multi-pass membrane protein</topology>
    </subcellularLocation>
</comment>
<protein>
    <submittedName>
        <fullName evidence="8">Sugar transporter, putative</fullName>
    </submittedName>
</protein>
<evidence type="ECO:0000256" key="2">
    <source>
        <dbReference type="ARBA" id="ARBA00010992"/>
    </source>
</evidence>
<dbReference type="PANTHER" id="PTHR48022:SF77">
    <property type="entry name" value="MAJOR FACILITATOR SUPERFAMILY (MFS) PROFILE DOMAIN-CONTAINING PROTEIN"/>
    <property type="match status" value="1"/>
</dbReference>
<dbReference type="RefSeq" id="XP_002478876.1">
    <property type="nucleotide sequence ID" value="XM_002478831.1"/>
</dbReference>
<dbReference type="InterPro" id="IPR020846">
    <property type="entry name" value="MFS_dom"/>
</dbReference>
<feature type="transmembrane region" description="Helical" evidence="6">
    <location>
        <begin position="294"/>
        <end position="312"/>
    </location>
</feature>
<evidence type="ECO:0000256" key="3">
    <source>
        <dbReference type="ARBA" id="ARBA00022692"/>
    </source>
</evidence>
<dbReference type="Proteomes" id="UP000001745">
    <property type="component" value="Unassembled WGS sequence"/>
</dbReference>
<accession>B8M2K2</accession>
<feature type="transmembrane region" description="Helical" evidence="6">
    <location>
        <begin position="144"/>
        <end position="165"/>
    </location>
</feature>
<dbReference type="SUPFAM" id="SSF103473">
    <property type="entry name" value="MFS general substrate transporter"/>
    <property type="match status" value="1"/>
</dbReference>
<evidence type="ECO:0000256" key="1">
    <source>
        <dbReference type="ARBA" id="ARBA00004141"/>
    </source>
</evidence>
<evidence type="ECO:0000313" key="9">
    <source>
        <dbReference type="Proteomes" id="UP000001745"/>
    </source>
</evidence>
<dbReference type="InterPro" id="IPR036259">
    <property type="entry name" value="MFS_trans_sf"/>
</dbReference>
<keyword evidence="8" id="KW-0762">Sugar transport</keyword>
<dbReference type="EMBL" id="EQ962653">
    <property type="protein sequence ID" value="EED21913.1"/>
    <property type="molecule type" value="Genomic_DNA"/>
</dbReference>
<dbReference type="GO" id="GO:0005351">
    <property type="term" value="F:carbohydrate:proton symporter activity"/>
    <property type="evidence" value="ECO:0007669"/>
    <property type="project" value="TreeGrafter"/>
</dbReference>
<dbReference type="OMA" id="LMNSICA"/>
<proteinExistence type="inferred from homology"/>
<keyword evidence="4 6" id="KW-1133">Transmembrane helix</keyword>
<dbReference type="HOGENOM" id="CLU_001265_30_1_1"/>
<feature type="transmembrane region" description="Helical" evidence="6">
    <location>
        <begin position="420"/>
        <end position="438"/>
    </location>
</feature>
<feature type="transmembrane region" description="Helical" evidence="6">
    <location>
        <begin position="348"/>
        <end position="366"/>
    </location>
</feature>
<dbReference type="GeneID" id="8098540"/>
<dbReference type="Gene3D" id="1.20.1250.20">
    <property type="entry name" value="MFS general substrate transporter like domains"/>
    <property type="match status" value="2"/>
</dbReference>
<feature type="domain" description="Major facilitator superfamily (MFS) profile" evidence="7">
    <location>
        <begin position="41"/>
        <end position="442"/>
    </location>
</feature>
<keyword evidence="5 6" id="KW-0472">Membrane</keyword>
<evidence type="ECO:0000313" key="8">
    <source>
        <dbReference type="EMBL" id="EED21913.1"/>
    </source>
</evidence>
<feature type="transmembrane region" description="Helical" evidence="6">
    <location>
        <begin position="319"/>
        <end position="342"/>
    </location>
</feature>
<keyword evidence="8" id="KW-0813">Transport</keyword>
<dbReference type="InterPro" id="IPR005828">
    <property type="entry name" value="MFS_sugar_transport-like"/>
</dbReference>
<comment type="similarity">
    <text evidence="2">Belongs to the major facilitator superfamily. Sugar transporter (TC 2.A.1.1) family.</text>
</comment>
<dbReference type="PROSITE" id="PS50850">
    <property type="entry name" value="MFS"/>
    <property type="match status" value="1"/>
</dbReference>
<keyword evidence="9" id="KW-1185">Reference proteome</keyword>
<dbReference type="eggNOG" id="KOG0254">
    <property type="taxonomic scope" value="Eukaryota"/>
</dbReference>
<reference evidence="9" key="1">
    <citation type="journal article" date="2015" name="Genome Announc.">
        <title>Genome sequence of the AIDS-associated pathogen Penicillium marneffei (ATCC18224) and its near taxonomic relative Talaromyces stipitatus (ATCC10500).</title>
        <authorList>
            <person name="Nierman W.C."/>
            <person name="Fedorova-Abrams N.D."/>
            <person name="Andrianopoulos A."/>
        </authorList>
    </citation>
    <scope>NUCLEOTIDE SEQUENCE [LARGE SCALE GENOMIC DNA]</scope>
    <source>
        <strain evidence="9">ATCC 10500 / CBS 375.48 / QM 6759 / NRRL 1006</strain>
    </source>
</reference>
<feature type="transmembrane region" description="Helical" evidence="6">
    <location>
        <begin position="387"/>
        <end position="408"/>
    </location>
</feature>
<dbReference type="InParanoid" id="B8M2K2"/>
<dbReference type="InterPro" id="IPR050360">
    <property type="entry name" value="MFS_Sugar_Transporters"/>
</dbReference>
<keyword evidence="3 6" id="KW-0812">Transmembrane</keyword>
<dbReference type="PhylomeDB" id="B8M2K2"/>
<evidence type="ECO:0000256" key="4">
    <source>
        <dbReference type="ARBA" id="ARBA00022989"/>
    </source>
</evidence>
<organism evidence="8 9">
    <name type="scientific">Talaromyces stipitatus (strain ATCC 10500 / CBS 375.48 / QM 6759 / NRRL 1006)</name>
    <name type="common">Penicillium stipitatum</name>
    <dbReference type="NCBI Taxonomy" id="441959"/>
    <lineage>
        <taxon>Eukaryota</taxon>
        <taxon>Fungi</taxon>
        <taxon>Dikarya</taxon>
        <taxon>Ascomycota</taxon>
        <taxon>Pezizomycotina</taxon>
        <taxon>Eurotiomycetes</taxon>
        <taxon>Eurotiomycetidae</taxon>
        <taxon>Eurotiales</taxon>
        <taxon>Trichocomaceae</taxon>
        <taxon>Talaromyces</taxon>
        <taxon>Talaromyces sect. Talaromyces</taxon>
    </lineage>
</organism>
<name>B8M2K2_TALSN</name>
<feature type="transmembrane region" description="Helical" evidence="6">
    <location>
        <begin position="119"/>
        <end position="138"/>
    </location>
</feature>
<dbReference type="AlphaFoldDB" id="B8M2K2"/>
<evidence type="ECO:0000256" key="5">
    <source>
        <dbReference type="ARBA" id="ARBA00023136"/>
    </source>
</evidence>
<evidence type="ECO:0000256" key="6">
    <source>
        <dbReference type="SAM" id="Phobius"/>
    </source>
</evidence>
<dbReference type="PANTHER" id="PTHR48022">
    <property type="entry name" value="PLASTIDIC GLUCOSE TRANSPORTER 4"/>
    <property type="match status" value="1"/>
</dbReference>
<dbReference type="OrthoDB" id="6612291at2759"/>
<feature type="transmembrane region" description="Helical" evidence="6">
    <location>
        <begin position="177"/>
        <end position="199"/>
    </location>
</feature>
<dbReference type="VEuPathDB" id="FungiDB:TSTA_091540"/>
<evidence type="ECO:0000259" key="7">
    <source>
        <dbReference type="PROSITE" id="PS50850"/>
    </source>
</evidence>
<sequence>MSTYGILSLESSDICLKLDLAIMQVENLPFIRHFTWRLAVCSILMSLSVFNFGMENVAYSTIQAMDRSFQRRFGSYNPKTHKHFFTATQLSLLNSLPRITFAAGVVLGGFTGESFGRRLVIFLMLFICLIGVIISYCAKSYAQVLAGCLLVQGYAGMEGYVVPMFQAEIAPASVRGAVVISYIFNHVFGSVIMSCITYRTSRLEIDYNWNIPIAVISNPDYAPEVDLALMKESLAMEVEKGSWRDIVRGTNLRRTTIVVIVQCLNQLTGQAFATQYGVVFIRTLGTIDPYKFTLISHAIHVLGPLLTFFLVGRIGRRRMYLIFSSLCSATLTTISGLGLGIVNFQQEAGIVAMTILYSFFFSFSFGGMGPGTGSKIPVLRLLDKSAVVGWLFQNIFAFVVSFTVPYLIDIDYGNLHLKLGFVYGTIGFLGLMWAYFYFPELMGRPLEES</sequence>
<dbReference type="Pfam" id="PF00083">
    <property type="entry name" value="Sugar_tr"/>
    <property type="match status" value="2"/>
</dbReference>
<dbReference type="GO" id="GO:0016020">
    <property type="term" value="C:membrane"/>
    <property type="evidence" value="ECO:0007669"/>
    <property type="project" value="UniProtKB-SubCell"/>
</dbReference>
<gene>
    <name evidence="8" type="ORF">TSTA_091540</name>
</gene>